<accession>A0AA97PGQ3</accession>
<proteinExistence type="predicted"/>
<evidence type="ECO:0000313" key="3">
    <source>
        <dbReference type="EMBL" id="ELQ33979.1"/>
    </source>
</evidence>
<keyword evidence="1" id="KW-0175">Coiled coil</keyword>
<dbReference type="Proteomes" id="UP000011086">
    <property type="component" value="Unassembled WGS sequence"/>
</dbReference>
<reference evidence="3" key="1">
    <citation type="journal article" date="2012" name="PLoS Genet.">
        <title>Comparative analysis of the genomes of two field isolates of the rice blast fungus Magnaporthe oryzae.</title>
        <authorList>
            <person name="Xue M."/>
            <person name="Yang J."/>
            <person name="Li Z."/>
            <person name="Hu S."/>
            <person name="Yao N."/>
            <person name="Dean R.A."/>
            <person name="Zhao W."/>
            <person name="Shen M."/>
            <person name="Zhang H."/>
            <person name="Li C."/>
            <person name="Liu L."/>
            <person name="Cao L."/>
            <person name="Xu X."/>
            <person name="Xing Y."/>
            <person name="Hsiang T."/>
            <person name="Zhang Z."/>
            <person name="Xu J.R."/>
            <person name="Peng Y.L."/>
        </authorList>
    </citation>
    <scope>NUCLEOTIDE SEQUENCE</scope>
    <source>
        <strain evidence="3">Y34</strain>
    </source>
</reference>
<dbReference type="EMBL" id="JH793728">
    <property type="protein sequence ID" value="ELQ33979.1"/>
    <property type="molecule type" value="Genomic_DNA"/>
</dbReference>
<feature type="region of interest" description="Disordered" evidence="2">
    <location>
        <begin position="90"/>
        <end position="130"/>
    </location>
</feature>
<protein>
    <submittedName>
        <fullName evidence="3">Uncharacterized protein</fullName>
    </submittedName>
</protein>
<evidence type="ECO:0000256" key="2">
    <source>
        <dbReference type="SAM" id="MobiDB-lite"/>
    </source>
</evidence>
<organism evidence="3">
    <name type="scientific">Pyricularia oryzae (strain Y34)</name>
    <name type="common">Rice blast fungus</name>
    <name type="synonym">Magnaporthe oryzae</name>
    <dbReference type="NCBI Taxonomy" id="1143189"/>
    <lineage>
        <taxon>Eukaryota</taxon>
        <taxon>Fungi</taxon>
        <taxon>Dikarya</taxon>
        <taxon>Ascomycota</taxon>
        <taxon>Pezizomycotina</taxon>
        <taxon>Sordariomycetes</taxon>
        <taxon>Sordariomycetidae</taxon>
        <taxon>Magnaporthales</taxon>
        <taxon>Pyriculariaceae</taxon>
        <taxon>Pyricularia</taxon>
    </lineage>
</organism>
<dbReference type="AlphaFoldDB" id="A0AA97PGQ3"/>
<evidence type="ECO:0000256" key="1">
    <source>
        <dbReference type="SAM" id="Coils"/>
    </source>
</evidence>
<feature type="coiled-coil region" evidence="1">
    <location>
        <begin position="267"/>
        <end position="305"/>
    </location>
</feature>
<name>A0AA97PGQ3_PYRO3</name>
<sequence>MVTSTTTAMDRHLHILDKRAAGQATQDGSKTYKSSNSSNIVSDVNLAQTSLRERLVRFSNAKKKDSNKAAEVISHDNDPTTAFFNRLKRHVPAHGDSAPRQPKRARRPYDQDTSSSPISIARDTGQHHQKQMPLAGAIEATYAGKADELERATSEKLDQARDRLKIQIEDLKQQEGHFVDELKARQQLIATPLHDLKFVYGSRKERNLGRILADFRAEKEIVEKVVSNLWEEWDNLNVQIRQLCERVVTSDDSSQDEDLDGKIQEVLEAATKELEDLGTEAKKALETAEKDAEKQRRKLRELWIEEKAREYDNAHSRKLKFR</sequence>
<gene>
    <name evidence="3" type="ORF">OOU_Y34scaffold00832g6</name>
</gene>